<keyword evidence="1" id="KW-0732">Signal</keyword>
<name>A0A399EUW9_9DEIN</name>
<evidence type="ECO:0000313" key="3">
    <source>
        <dbReference type="Proteomes" id="UP000265800"/>
    </source>
</evidence>
<proteinExistence type="predicted"/>
<dbReference type="NCBIfam" id="NF041766">
    <property type="entry name" value="choice_anch_U"/>
    <property type="match status" value="2"/>
</dbReference>
<accession>A0A399EUW9</accession>
<dbReference type="InterPro" id="IPR053784">
    <property type="entry name" value="Choice_anch_U_dom"/>
</dbReference>
<dbReference type="PROSITE" id="PS51257">
    <property type="entry name" value="PROKAR_LIPOPROTEIN"/>
    <property type="match status" value="1"/>
</dbReference>
<dbReference type="SUPFAM" id="SSF69322">
    <property type="entry name" value="Tricorn protease domain 2"/>
    <property type="match status" value="1"/>
</dbReference>
<dbReference type="RefSeq" id="WP_182482471.1">
    <property type="nucleotide sequence ID" value="NZ_QWKZ01000018.1"/>
</dbReference>
<comment type="caution">
    <text evidence="2">The sequence shown here is derived from an EMBL/GenBank/DDBJ whole genome shotgun (WGS) entry which is preliminary data.</text>
</comment>
<sequence>MRRHLWPFWLLGLALLLAACGGQGGGGNGGGGGSNGGTAGTVDTPGGQVQVSLQGGTFTQQPSSVQVNASGYQTPYGGVAFTARLPQAGGTLTVTLTFPQDIPQGAVLLKCLNGACNPIPGAQLQGRTATFGVQDGGPLDADGRANGQVQDPVALGVAQGGDTVAFLDTPGGRVRISIEGGTFTERPTGFGAVGPDQPFGGIAFTANVPVGGGLRVTLSLPSPLDRQALLASGAGIPMQTLSPQGQTVTYELVDGEYLDEDNARNGLIVHHLAVALYDEDERTALVQTPLGPVLIRIYLHMVGAEEQVSFAQRPVYRETGFPRADLPYGVFSFSLNYLYQGEGSPSTWVGVTFPQRLPPRNAVLMRWQRPENDPLTPVPWEGQVGYYQRDGASVHSLIPGKPGEPTTVEIALFTLPQAVSLLTVTNDTLAQFGGVGDNGAVAYYSGFPNGKVYYWTPSGGTVVLDDPTASGSGYTVGAPVLSPDGNRVAWERIVPYESCFIKVWEPGTGVRVLPLPSPPSPWQLDDNCIRLETAFSPNGRYIAGFIGVKDPAANYSTLTARYDFLQGTWTLFPRDCLASAVANDGSILGVREQTGQPCRRYGPSASEIELLGQEAFFGVRYFTSDLGDEAWLSNSWASNLALARLHRWTRGGGLQPFLREARALGASFQEGSLLVYYSVHGPPLYLWRKDWGLVSLSALYRPLLPPDHFWHGFEQVQQPSTPVGPFISANGRYVLLVTTDGVGSPASVVLLDRGP</sequence>
<organism evidence="2 3">
    <name type="scientific">Meiothermus luteus</name>
    <dbReference type="NCBI Taxonomy" id="2026184"/>
    <lineage>
        <taxon>Bacteria</taxon>
        <taxon>Thermotogati</taxon>
        <taxon>Deinococcota</taxon>
        <taxon>Deinococci</taxon>
        <taxon>Thermales</taxon>
        <taxon>Thermaceae</taxon>
        <taxon>Meiothermus</taxon>
    </lineage>
</organism>
<feature type="chain" id="PRO_5017380919" evidence="1">
    <location>
        <begin position="25"/>
        <end position="755"/>
    </location>
</feature>
<keyword evidence="3" id="KW-1185">Reference proteome</keyword>
<evidence type="ECO:0000313" key="2">
    <source>
        <dbReference type="EMBL" id="RIH87828.1"/>
    </source>
</evidence>
<feature type="signal peptide" evidence="1">
    <location>
        <begin position="1"/>
        <end position="24"/>
    </location>
</feature>
<dbReference type="AlphaFoldDB" id="A0A399EUW9"/>
<evidence type="ECO:0000256" key="1">
    <source>
        <dbReference type="SAM" id="SignalP"/>
    </source>
</evidence>
<protein>
    <submittedName>
        <fullName evidence="2">Uncharacterized protein</fullName>
    </submittedName>
</protein>
<reference evidence="2 3" key="1">
    <citation type="submission" date="2018-08" db="EMBL/GenBank/DDBJ databases">
        <title>Meiothermus luteus KCTC 52599 genome sequencing project.</title>
        <authorList>
            <person name="Da Costa M.S."/>
            <person name="Albuquerque L."/>
            <person name="Raposo P."/>
            <person name="Froufe H.J.C."/>
            <person name="Barroso C.S."/>
            <person name="Egas C."/>
        </authorList>
    </citation>
    <scope>NUCLEOTIDE SEQUENCE [LARGE SCALE GENOMIC DNA]</scope>
    <source>
        <strain evidence="2 3">KCTC 52599</strain>
    </source>
</reference>
<gene>
    <name evidence="2" type="ORF">Mlute_00845</name>
</gene>
<dbReference type="Proteomes" id="UP000265800">
    <property type="component" value="Unassembled WGS sequence"/>
</dbReference>
<dbReference type="EMBL" id="QWKZ01000018">
    <property type="protein sequence ID" value="RIH87828.1"/>
    <property type="molecule type" value="Genomic_DNA"/>
</dbReference>